<proteinExistence type="predicted"/>
<dbReference type="Proteomes" id="UP000008190">
    <property type="component" value="Chromosome"/>
</dbReference>
<protein>
    <submittedName>
        <fullName evidence="2">Uncharacterized protein</fullName>
    </submittedName>
</protein>
<feature type="compositionally biased region" description="Basic and acidic residues" evidence="1">
    <location>
        <begin position="112"/>
        <end position="121"/>
    </location>
</feature>
<organism evidence="2 3">
    <name type="scientific">Nocardia cyriacigeorgica (strain GUH-2)</name>
    <dbReference type="NCBI Taxonomy" id="1127134"/>
    <lineage>
        <taxon>Bacteria</taxon>
        <taxon>Bacillati</taxon>
        <taxon>Actinomycetota</taxon>
        <taxon>Actinomycetes</taxon>
        <taxon>Mycobacteriales</taxon>
        <taxon>Nocardiaceae</taxon>
        <taxon>Nocardia</taxon>
    </lineage>
</organism>
<name>H6R784_NOCCG</name>
<evidence type="ECO:0000313" key="2">
    <source>
        <dbReference type="EMBL" id="CCF66002.1"/>
    </source>
</evidence>
<reference evidence="2 3" key="1">
    <citation type="journal article" date="2012" name="J. Bacteriol.">
        <title>Genome sequence of the human- and animal-pathogenic strain Nocardia cyriacigeorgica GUH-2.</title>
        <authorList>
            <person name="Zoropogui A."/>
            <person name="Pujic P."/>
            <person name="Normand P."/>
            <person name="Barbe V."/>
            <person name="Beaman B."/>
            <person name="Beaman L."/>
            <person name="Boiron P."/>
            <person name="Colinon C."/>
            <person name="Deredjian A."/>
            <person name="Graindorge A."/>
            <person name="Mangenot S."/>
            <person name="Nazaret S."/>
            <person name="Neto M."/>
            <person name="Petit S."/>
            <person name="Roche D."/>
            <person name="Vallenet D."/>
            <person name="Rodriguez-Nava V."/>
            <person name="Richard Y."/>
            <person name="Cournoyer B."/>
            <person name="Blaha D."/>
        </authorList>
    </citation>
    <scope>NUCLEOTIDE SEQUENCE [LARGE SCALE GENOMIC DNA]</scope>
    <source>
        <strain evidence="2 3">GUH-2</strain>
    </source>
</reference>
<dbReference type="KEGG" id="ncy:NOCYR_5252"/>
<evidence type="ECO:0000313" key="3">
    <source>
        <dbReference type="Proteomes" id="UP000008190"/>
    </source>
</evidence>
<sequence length="121" mass="13841">MPQPHSAFEHYPCRRVRCCGTLVSSRELECRRGLPAAEWTDETSHAQFRQNKGMAYEFEPKPTERPDKPGEIRHSTAQYASFTMKFAPDSDLLANPKRFWTQLGPRPGSSTEPDRGPRTHP</sequence>
<evidence type="ECO:0000256" key="1">
    <source>
        <dbReference type="SAM" id="MobiDB-lite"/>
    </source>
</evidence>
<keyword evidence="3" id="KW-1185">Reference proteome</keyword>
<dbReference type="HOGENOM" id="CLU_2035592_0_0_11"/>
<gene>
    <name evidence="2" type="ordered locus">NOCYR_5252</name>
</gene>
<dbReference type="EMBL" id="FO082843">
    <property type="protein sequence ID" value="CCF66002.1"/>
    <property type="molecule type" value="Genomic_DNA"/>
</dbReference>
<accession>H6R784</accession>
<feature type="region of interest" description="Disordered" evidence="1">
    <location>
        <begin position="98"/>
        <end position="121"/>
    </location>
</feature>
<dbReference type="AlphaFoldDB" id="H6R784"/>